<dbReference type="PIRSF" id="PIRSF004486">
    <property type="entry name" value="MraW"/>
    <property type="match status" value="1"/>
</dbReference>
<dbReference type="SUPFAM" id="SSF81799">
    <property type="entry name" value="Putative methyltransferase TM0872, insert domain"/>
    <property type="match status" value="1"/>
</dbReference>
<evidence type="ECO:0000256" key="4">
    <source>
        <dbReference type="ARBA" id="ARBA00022679"/>
    </source>
</evidence>
<name>A0A1F6Y6Z4_9BACT</name>
<dbReference type="SUPFAM" id="SSF53335">
    <property type="entry name" value="S-adenosyl-L-methionine-dependent methyltransferases"/>
    <property type="match status" value="1"/>
</dbReference>
<feature type="binding site" evidence="6">
    <location>
        <position position="49"/>
    </location>
    <ligand>
        <name>S-adenosyl-L-methionine</name>
        <dbReference type="ChEBI" id="CHEBI:59789"/>
    </ligand>
</feature>
<comment type="subcellular location">
    <subcellularLocation>
        <location evidence="6">Cytoplasm</location>
    </subcellularLocation>
</comment>
<comment type="similarity">
    <text evidence="1 6">Belongs to the methyltransferase superfamily. RsmH family.</text>
</comment>
<evidence type="ECO:0000256" key="2">
    <source>
        <dbReference type="ARBA" id="ARBA00022552"/>
    </source>
</evidence>
<dbReference type="EMBL" id="MFVU01000012">
    <property type="protein sequence ID" value="OGJ02119.1"/>
    <property type="molecule type" value="Genomic_DNA"/>
</dbReference>
<evidence type="ECO:0000256" key="3">
    <source>
        <dbReference type="ARBA" id="ARBA00022603"/>
    </source>
</evidence>
<keyword evidence="5 6" id="KW-0949">S-adenosyl-L-methionine</keyword>
<dbReference type="GO" id="GO:0070475">
    <property type="term" value="P:rRNA base methylation"/>
    <property type="evidence" value="ECO:0007669"/>
    <property type="project" value="UniProtKB-UniRule"/>
</dbReference>
<evidence type="ECO:0000256" key="5">
    <source>
        <dbReference type="ARBA" id="ARBA00022691"/>
    </source>
</evidence>
<keyword evidence="4 6" id="KW-0808">Transferase</keyword>
<evidence type="ECO:0000313" key="8">
    <source>
        <dbReference type="Proteomes" id="UP000178645"/>
    </source>
</evidence>
<comment type="function">
    <text evidence="6">Specifically methylates the N4 position of cytidine in position 1402 (C1402) of 16S rRNA.</text>
</comment>
<organism evidence="7 8">
    <name type="scientific">Candidatus Nomurabacteria bacterium RIFCSPLOWO2_12_FULL_44_11</name>
    <dbReference type="NCBI Taxonomy" id="1801796"/>
    <lineage>
        <taxon>Bacteria</taxon>
        <taxon>Candidatus Nomuraibacteriota</taxon>
    </lineage>
</organism>
<dbReference type="Proteomes" id="UP000178645">
    <property type="component" value="Unassembled WGS sequence"/>
</dbReference>
<evidence type="ECO:0000256" key="6">
    <source>
        <dbReference type="HAMAP-Rule" id="MF_01007"/>
    </source>
</evidence>
<gene>
    <name evidence="6" type="primary">rsmH</name>
    <name evidence="7" type="ORF">A3G53_00385</name>
</gene>
<dbReference type="NCBIfam" id="TIGR00006">
    <property type="entry name" value="16S rRNA (cytosine(1402)-N(4))-methyltransferase RsmH"/>
    <property type="match status" value="1"/>
</dbReference>
<dbReference type="GO" id="GO:0005737">
    <property type="term" value="C:cytoplasm"/>
    <property type="evidence" value="ECO:0007669"/>
    <property type="project" value="UniProtKB-SubCell"/>
</dbReference>
<dbReference type="InterPro" id="IPR023397">
    <property type="entry name" value="SAM-dep_MeTrfase_MraW_recog"/>
</dbReference>
<comment type="caution">
    <text evidence="7">The sequence shown here is derived from an EMBL/GenBank/DDBJ whole genome shotgun (WGS) entry which is preliminary data.</text>
</comment>
<keyword evidence="3 6" id="KW-0489">Methyltransferase</keyword>
<dbReference type="PANTHER" id="PTHR11265">
    <property type="entry name" value="S-ADENOSYL-METHYLTRANSFERASE MRAW"/>
    <property type="match status" value="1"/>
</dbReference>
<keyword evidence="2 6" id="KW-0698">rRNA processing</keyword>
<keyword evidence="6" id="KW-0963">Cytoplasm</keyword>
<feature type="binding site" evidence="6">
    <location>
        <position position="73"/>
    </location>
    <ligand>
        <name>S-adenosyl-L-methionine</name>
        <dbReference type="ChEBI" id="CHEBI:59789"/>
    </ligand>
</feature>
<reference evidence="7 8" key="1">
    <citation type="journal article" date="2016" name="Nat. Commun.">
        <title>Thousands of microbial genomes shed light on interconnected biogeochemical processes in an aquifer system.</title>
        <authorList>
            <person name="Anantharaman K."/>
            <person name="Brown C.T."/>
            <person name="Hug L.A."/>
            <person name="Sharon I."/>
            <person name="Castelle C.J."/>
            <person name="Probst A.J."/>
            <person name="Thomas B.C."/>
            <person name="Singh A."/>
            <person name="Wilkins M.J."/>
            <person name="Karaoz U."/>
            <person name="Brodie E.L."/>
            <person name="Williams K.H."/>
            <person name="Hubbard S.S."/>
            <person name="Banfield J.F."/>
        </authorList>
    </citation>
    <scope>NUCLEOTIDE SEQUENCE [LARGE SCALE GENOMIC DNA]</scope>
</reference>
<dbReference type="Pfam" id="PF01795">
    <property type="entry name" value="Methyltransf_5"/>
    <property type="match status" value="1"/>
</dbReference>
<accession>A0A1F6Y6Z4</accession>
<dbReference type="PANTHER" id="PTHR11265:SF0">
    <property type="entry name" value="12S RRNA N4-METHYLCYTIDINE METHYLTRANSFERASE"/>
    <property type="match status" value="1"/>
</dbReference>
<dbReference type="InterPro" id="IPR002903">
    <property type="entry name" value="RsmH"/>
</dbReference>
<protein>
    <recommendedName>
        <fullName evidence="6">Ribosomal RNA small subunit methyltransferase H</fullName>
        <ecNumber evidence="6">2.1.1.199</ecNumber>
    </recommendedName>
    <alternativeName>
        <fullName evidence="6">16S rRNA m(4)C1402 methyltransferase</fullName>
    </alternativeName>
    <alternativeName>
        <fullName evidence="6">rRNA (cytosine-N(4)-)-methyltransferase RsmH</fullName>
    </alternativeName>
</protein>
<dbReference type="Gene3D" id="3.40.50.150">
    <property type="entry name" value="Vaccinia Virus protein VP39"/>
    <property type="match status" value="1"/>
</dbReference>
<dbReference type="InterPro" id="IPR029063">
    <property type="entry name" value="SAM-dependent_MTases_sf"/>
</dbReference>
<feature type="binding site" evidence="6">
    <location>
        <begin position="30"/>
        <end position="32"/>
    </location>
    <ligand>
        <name>S-adenosyl-L-methionine</name>
        <dbReference type="ChEBI" id="CHEBI:59789"/>
    </ligand>
</feature>
<feature type="binding site" evidence="6">
    <location>
        <position position="94"/>
    </location>
    <ligand>
        <name>S-adenosyl-L-methionine</name>
        <dbReference type="ChEBI" id="CHEBI:59789"/>
    </ligand>
</feature>
<dbReference type="EC" id="2.1.1.199" evidence="6"/>
<feature type="binding site" evidence="6">
    <location>
        <position position="101"/>
    </location>
    <ligand>
        <name>S-adenosyl-L-methionine</name>
        <dbReference type="ChEBI" id="CHEBI:59789"/>
    </ligand>
</feature>
<sequence>MHKSVLLQEVIGGLGLKDGATVLDGTFGAGGHSAEVLKRFPDARIIALDADNGAIARGQEKFGGKISFHNSNFRNLDQVLKQAGVERVDGIILDLGLSSDQLSPPAGGFGRGFSFMKDEPLLMTFGSNGNMKENPSPEVLTAADVVNDWEEVNLEKIIRGYGEERFARKIARGIAERRKLGRIKTTADLVEVIENSVPGSYKRGRMHCATKTFQALRIAVNDELGALSEGLKKGFEVLKSDGRMAVISFHSLEDRIVKRFYREKVKEGRAIFPPKADQPRAEIRKPITASKEEIMINPRARSAKLRIIQKK</sequence>
<dbReference type="GO" id="GO:0071424">
    <property type="term" value="F:rRNA (cytosine-N4-)-methyltransferase activity"/>
    <property type="evidence" value="ECO:0007669"/>
    <property type="project" value="UniProtKB-UniRule"/>
</dbReference>
<dbReference type="Gene3D" id="1.10.150.170">
    <property type="entry name" value="Putative methyltransferase TM0872, insert domain"/>
    <property type="match status" value="1"/>
</dbReference>
<comment type="catalytic activity">
    <reaction evidence="6">
        <text>cytidine(1402) in 16S rRNA + S-adenosyl-L-methionine = N(4)-methylcytidine(1402) in 16S rRNA + S-adenosyl-L-homocysteine + H(+)</text>
        <dbReference type="Rhea" id="RHEA:42928"/>
        <dbReference type="Rhea" id="RHEA-COMP:10286"/>
        <dbReference type="Rhea" id="RHEA-COMP:10287"/>
        <dbReference type="ChEBI" id="CHEBI:15378"/>
        <dbReference type="ChEBI" id="CHEBI:57856"/>
        <dbReference type="ChEBI" id="CHEBI:59789"/>
        <dbReference type="ChEBI" id="CHEBI:74506"/>
        <dbReference type="ChEBI" id="CHEBI:82748"/>
        <dbReference type="EC" id="2.1.1.199"/>
    </reaction>
</comment>
<evidence type="ECO:0000313" key="7">
    <source>
        <dbReference type="EMBL" id="OGJ02119.1"/>
    </source>
</evidence>
<proteinExistence type="inferred from homology"/>
<dbReference type="AlphaFoldDB" id="A0A1F6Y6Z4"/>
<evidence type="ECO:0000256" key="1">
    <source>
        <dbReference type="ARBA" id="ARBA00010396"/>
    </source>
</evidence>
<dbReference type="HAMAP" id="MF_01007">
    <property type="entry name" value="16SrRNA_methyltr_H"/>
    <property type="match status" value="1"/>
</dbReference>